<evidence type="ECO:0000256" key="4">
    <source>
        <dbReference type="SAM" id="SignalP"/>
    </source>
</evidence>
<comment type="similarity">
    <text evidence="1">Belongs to the bacterial solute-binding protein 1 family.</text>
</comment>
<reference evidence="5 6" key="1">
    <citation type="submission" date="2020-07" db="EMBL/GenBank/DDBJ databases">
        <authorList>
            <person name="Feng H."/>
        </authorList>
    </citation>
    <scope>NUCLEOTIDE SEQUENCE [LARGE SCALE GENOMIC DNA]</scope>
    <source>
        <strain evidence="6">s-10</strain>
    </source>
</reference>
<accession>A0A7W1WQR9</accession>
<comment type="caution">
    <text evidence="5">The sequence shown here is derived from an EMBL/GenBank/DDBJ whole genome shotgun (WGS) entry which is preliminary data.</text>
</comment>
<dbReference type="PROSITE" id="PS51257">
    <property type="entry name" value="PROKAR_LIPOPROTEIN"/>
    <property type="match status" value="1"/>
</dbReference>
<proteinExistence type="inferred from homology"/>
<dbReference type="Proteomes" id="UP000535491">
    <property type="component" value="Unassembled WGS sequence"/>
</dbReference>
<dbReference type="GO" id="GO:1901982">
    <property type="term" value="F:maltose binding"/>
    <property type="evidence" value="ECO:0007669"/>
    <property type="project" value="TreeGrafter"/>
</dbReference>
<sequence length="417" mass="47509">MKKKLLVISFVFIMLLTACSDHRPSTDKNNNGIITITYYQPGLEDPLAKKEMNETIGRFEQKHPNIRVKVQSSGWDEAYQKLVTSFMADAPPDVFYGGTRWVTSFVTMKAVLPLDKYAKERLSLYPQPLQKAVQVDGKSYAIPRAFSARTLIYRSDLISRPPQTWEELLQTAKKVQAENKNIYGLGISGAKHVSTTTQFLNYLFQNGGEVFDEKGNVKLNSPEAVEALTFYADLYRKHKVVPNPLEYNREQLPILFKQKKIAMYVCGPWAKNLMAAEENHPNTPYKAAPLPKGKMMANTLVSDSLMISSKTKHPEAAWKFIEFITSPEEQKKHDMTLNVLPLQTEEAKDPFFNNDPYMKEFINMIKVGKPEPTPVSWESFEDILTTAIQKTFNGEDAQTALNEAVQKIKEEKLEPKR</sequence>
<dbReference type="PANTHER" id="PTHR30061:SF50">
    <property type="entry name" value="MALTOSE_MALTODEXTRIN-BINDING PERIPLASMIC PROTEIN"/>
    <property type="match status" value="1"/>
</dbReference>
<dbReference type="GO" id="GO:0055052">
    <property type="term" value="C:ATP-binding cassette (ABC) transporter complex, substrate-binding subunit-containing"/>
    <property type="evidence" value="ECO:0007669"/>
    <property type="project" value="TreeGrafter"/>
</dbReference>
<dbReference type="AlphaFoldDB" id="A0A7W1WQR9"/>
<dbReference type="SUPFAM" id="SSF53850">
    <property type="entry name" value="Periplasmic binding protein-like II"/>
    <property type="match status" value="1"/>
</dbReference>
<gene>
    <name evidence="5" type="ORF">H1191_08550</name>
</gene>
<evidence type="ECO:0000256" key="2">
    <source>
        <dbReference type="ARBA" id="ARBA00022448"/>
    </source>
</evidence>
<evidence type="ECO:0000256" key="3">
    <source>
        <dbReference type="ARBA" id="ARBA00022729"/>
    </source>
</evidence>
<dbReference type="Gene3D" id="3.40.190.10">
    <property type="entry name" value="Periplasmic binding protein-like II"/>
    <property type="match status" value="2"/>
</dbReference>
<evidence type="ECO:0000313" key="5">
    <source>
        <dbReference type="EMBL" id="MBA4494352.1"/>
    </source>
</evidence>
<keyword evidence="3 4" id="KW-0732">Signal</keyword>
<keyword evidence="6" id="KW-1185">Reference proteome</keyword>
<dbReference type="InterPro" id="IPR006059">
    <property type="entry name" value="SBP"/>
</dbReference>
<dbReference type="CDD" id="cd13585">
    <property type="entry name" value="PBP2_TMBP_like"/>
    <property type="match status" value="1"/>
</dbReference>
<protein>
    <submittedName>
        <fullName evidence="5">Sugar ABC transporter substrate-binding protein</fullName>
    </submittedName>
</protein>
<dbReference type="RefSeq" id="WP_181751601.1">
    <property type="nucleotide sequence ID" value="NZ_JACEIQ010000007.1"/>
</dbReference>
<keyword evidence="2" id="KW-0813">Transport</keyword>
<evidence type="ECO:0000313" key="6">
    <source>
        <dbReference type="Proteomes" id="UP000535491"/>
    </source>
</evidence>
<dbReference type="Pfam" id="PF01547">
    <property type="entry name" value="SBP_bac_1"/>
    <property type="match status" value="1"/>
</dbReference>
<feature type="chain" id="PRO_5031384888" evidence="4">
    <location>
        <begin position="21"/>
        <end position="417"/>
    </location>
</feature>
<dbReference type="EMBL" id="JACEIQ010000007">
    <property type="protein sequence ID" value="MBA4494352.1"/>
    <property type="molecule type" value="Genomic_DNA"/>
</dbReference>
<dbReference type="PANTHER" id="PTHR30061">
    <property type="entry name" value="MALTOSE-BINDING PERIPLASMIC PROTEIN"/>
    <property type="match status" value="1"/>
</dbReference>
<organism evidence="5 6">
    <name type="scientific">Paenactinomyces guangxiensis</name>
    <dbReference type="NCBI Taxonomy" id="1490290"/>
    <lineage>
        <taxon>Bacteria</taxon>
        <taxon>Bacillati</taxon>
        <taxon>Bacillota</taxon>
        <taxon>Bacilli</taxon>
        <taxon>Bacillales</taxon>
        <taxon>Thermoactinomycetaceae</taxon>
        <taxon>Paenactinomyces</taxon>
    </lineage>
</organism>
<name>A0A7W1WQR9_9BACL</name>
<feature type="signal peptide" evidence="4">
    <location>
        <begin position="1"/>
        <end position="20"/>
    </location>
</feature>
<dbReference type="GO" id="GO:0015768">
    <property type="term" value="P:maltose transport"/>
    <property type="evidence" value="ECO:0007669"/>
    <property type="project" value="TreeGrafter"/>
</dbReference>
<evidence type="ECO:0000256" key="1">
    <source>
        <dbReference type="ARBA" id="ARBA00008520"/>
    </source>
</evidence>
<dbReference type="GO" id="GO:0042956">
    <property type="term" value="P:maltodextrin transmembrane transport"/>
    <property type="evidence" value="ECO:0007669"/>
    <property type="project" value="TreeGrafter"/>
</dbReference>